<evidence type="ECO:0000259" key="2">
    <source>
        <dbReference type="Pfam" id="PF09133"/>
    </source>
</evidence>
<dbReference type="Pfam" id="PF09133">
    <property type="entry name" value="SANTA"/>
    <property type="match status" value="1"/>
</dbReference>
<gene>
    <name evidence="3" type="ORF">DCAF_LOCUS13912</name>
</gene>
<proteinExistence type="predicted"/>
<dbReference type="AlphaFoldDB" id="A0AAV1RQ87"/>
<dbReference type="PANTHER" id="PTHR35311">
    <property type="entry name" value="KINETOCHORE-ASSOCIATED PROTEIN KNL-2 HOMOLOG"/>
    <property type="match status" value="1"/>
</dbReference>
<accession>A0AAV1RQ87</accession>
<evidence type="ECO:0000256" key="1">
    <source>
        <dbReference type="SAM" id="MobiDB-lite"/>
    </source>
</evidence>
<dbReference type="PANTHER" id="PTHR35311:SF9">
    <property type="entry name" value="KINETOCHORE-ASSOCIATED PROTEIN KNL-2 HOMOLOG"/>
    <property type="match status" value="1"/>
</dbReference>
<dbReference type="EMBL" id="CAWUPB010001156">
    <property type="protein sequence ID" value="CAK7338864.1"/>
    <property type="molecule type" value="Genomic_DNA"/>
</dbReference>
<dbReference type="InterPro" id="IPR053090">
    <property type="entry name" value="Centromere_KNL-2_homolog"/>
</dbReference>
<feature type="domain" description="SANTA" evidence="2">
    <location>
        <begin position="36"/>
        <end position="127"/>
    </location>
</feature>
<feature type="compositionally biased region" description="Basic and acidic residues" evidence="1">
    <location>
        <begin position="296"/>
        <end position="310"/>
    </location>
</feature>
<evidence type="ECO:0000313" key="4">
    <source>
        <dbReference type="Proteomes" id="UP001314170"/>
    </source>
</evidence>
<name>A0AAV1RQ87_9ROSI</name>
<organism evidence="3 4">
    <name type="scientific">Dovyalis caffra</name>
    <dbReference type="NCBI Taxonomy" id="77055"/>
    <lineage>
        <taxon>Eukaryota</taxon>
        <taxon>Viridiplantae</taxon>
        <taxon>Streptophyta</taxon>
        <taxon>Embryophyta</taxon>
        <taxon>Tracheophyta</taxon>
        <taxon>Spermatophyta</taxon>
        <taxon>Magnoliopsida</taxon>
        <taxon>eudicotyledons</taxon>
        <taxon>Gunneridae</taxon>
        <taxon>Pentapetalae</taxon>
        <taxon>rosids</taxon>
        <taxon>fabids</taxon>
        <taxon>Malpighiales</taxon>
        <taxon>Salicaceae</taxon>
        <taxon>Flacourtieae</taxon>
        <taxon>Dovyalis</taxon>
    </lineage>
</organism>
<comment type="caution">
    <text evidence="3">The sequence shown here is derived from an EMBL/GenBank/DDBJ whole genome shotgun (WGS) entry which is preliminary data.</text>
</comment>
<evidence type="ECO:0000313" key="3">
    <source>
        <dbReference type="EMBL" id="CAK7338864.1"/>
    </source>
</evidence>
<reference evidence="3 4" key="1">
    <citation type="submission" date="2024-01" db="EMBL/GenBank/DDBJ databases">
        <authorList>
            <person name="Waweru B."/>
        </authorList>
    </citation>
    <scope>NUCLEOTIDE SEQUENCE [LARGE SCALE GENOMIC DNA]</scope>
</reference>
<feature type="region of interest" description="Disordered" evidence="1">
    <location>
        <begin position="296"/>
        <end position="317"/>
    </location>
</feature>
<dbReference type="InterPro" id="IPR015216">
    <property type="entry name" value="SANTA"/>
</dbReference>
<dbReference type="Proteomes" id="UP001314170">
    <property type="component" value="Unassembled WGS sequence"/>
</dbReference>
<keyword evidence="4" id="KW-1185">Reference proteome</keyword>
<protein>
    <recommendedName>
        <fullName evidence="2">SANTA domain-containing protein</fullName>
    </recommendedName>
</protein>
<sequence>MPTSSSSTSGSTSDSTTAAATAAATAPATSSFQKTVSLHDWWLIKAEKKLQGKRIAVAGLTSPEKIPVRVFHSAAITKRHDVFTVETADGFTVIIQGYINRKLTVENGFSSQVLRHFCFGFPPDWEECATKLMNTNCENEAEPPVSQKECHPSFSAMPVEDGVNNLKNVASKNLPPLSSCHINAVSWTKDSMVIPAEPSSHHLALSSGKIDVLEGSKKSKMRSFGKSMAKRSASLERIGIKNDASGEYSVCGDSNASAAYSVHTDNDEDSIATSTVDQTPSVGTSVAVLAMNSKELKSAKENEGNKDSLESRSNFSTRFFTPGPQAMVGCIDDDTTEGPTPGDSNNLNQSANCLVGTSMFSSMQSGISPSMVETDTMNANLSDSGRRKSTTSLTNMITIQIQKSVSGNSVKDKAKELISDEGKLKRNSGRTLRSSGKVDIAEAMLRASRPWKELSGNSRSKEKIETIAVEKGGSSTKQARRKGVFDADIRKVKTFIRSSESLSLKRSRSGRLLLPALDFWRNQIPVYDETLHGEHDENALVVLVCIRFDSAVLIYDTVIHIAHILEHCISGKHAEFVELLQVGFAWPNNRNITGVQEELGAVEPSRGIESKTQKSKGKSA</sequence>